<dbReference type="PRINTS" id="PR00412">
    <property type="entry name" value="EPOXHYDRLASE"/>
</dbReference>
<keyword evidence="5" id="KW-1185">Reference proteome</keyword>
<dbReference type="Gene3D" id="3.40.50.1820">
    <property type="entry name" value="alpha/beta hydrolase"/>
    <property type="match status" value="1"/>
</dbReference>
<dbReference type="PANTHER" id="PTHR43329">
    <property type="entry name" value="EPOXIDE HYDROLASE"/>
    <property type="match status" value="1"/>
</dbReference>
<accession>A0A559MBL9</accession>
<proteinExistence type="inferred from homology"/>
<organism evidence="4 5">
    <name type="scientific">Lachnellula willkommii</name>
    <dbReference type="NCBI Taxonomy" id="215461"/>
    <lineage>
        <taxon>Eukaryota</taxon>
        <taxon>Fungi</taxon>
        <taxon>Dikarya</taxon>
        <taxon>Ascomycota</taxon>
        <taxon>Pezizomycotina</taxon>
        <taxon>Leotiomycetes</taxon>
        <taxon>Helotiales</taxon>
        <taxon>Lachnaceae</taxon>
        <taxon>Lachnellula</taxon>
    </lineage>
</organism>
<dbReference type="EMBL" id="QGML01000896">
    <property type="protein sequence ID" value="TVY90350.1"/>
    <property type="molecule type" value="Genomic_DNA"/>
</dbReference>
<dbReference type="InterPro" id="IPR029058">
    <property type="entry name" value="AB_hydrolase_fold"/>
</dbReference>
<evidence type="ECO:0000313" key="4">
    <source>
        <dbReference type="EMBL" id="TVY90350.1"/>
    </source>
</evidence>
<keyword evidence="1 4" id="KW-0378">Hydrolase</keyword>
<dbReference type="InterPro" id="IPR000639">
    <property type="entry name" value="Epox_hydrolase-like"/>
</dbReference>
<feature type="domain" description="AB hydrolase-1" evidence="3">
    <location>
        <begin position="31"/>
        <end position="333"/>
    </location>
</feature>
<evidence type="ECO:0000313" key="5">
    <source>
        <dbReference type="Proteomes" id="UP000315522"/>
    </source>
</evidence>
<name>A0A559MBL9_9HELO</name>
<dbReference type="SUPFAM" id="SSF53474">
    <property type="entry name" value="alpha/beta-Hydrolases"/>
    <property type="match status" value="1"/>
</dbReference>
<dbReference type="Pfam" id="PF00561">
    <property type="entry name" value="Abhydrolase_1"/>
    <property type="match status" value="1"/>
</dbReference>
<dbReference type="InterPro" id="IPR000073">
    <property type="entry name" value="AB_hydrolase_1"/>
</dbReference>
<comment type="caution">
    <text evidence="4">The sequence shown here is derived from an EMBL/GenBank/DDBJ whole genome shotgun (WGS) entry which is preliminary data.</text>
</comment>
<evidence type="ECO:0000256" key="1">
    <source>
        <dbReference type="ARBA" id="ARBA00022801"/>
    </source>
</evidence>
<protein>
    <submittedName>
        <fullName evidence="4">Bifunctional epoxide hydrolase</fullName>
    </submittedName>
</protein>
<gene>
    <name evidence="4" type="primary">Ephx2_1</name>
    <name evidence="4" type="ORF">LAWI1_G001455</name>
</gene>
<evidence type="ECO:0000256" key="2">
    <source>
        <dbReference type="ARBA" id="ARBA00038334"/>
    </source>
</evidence>
<dbReference type="AlphaFoldDB" id="A0A559MBL9"/>
<sequence>MDPYPQSQLKTSRGFTYNYIHIPASSPDSQTILFLHGFPSSIFHWRHQIKYFSQKGYGIIAPELLGYGKSSKPLDEQAYTGKGMSDDVKEILDHEKLGKVVGVAHDWGSFLLSRMANSHPGLFSKYVFVDIGYSPPGQGLTRKNVEFINAMVQQHMGFSVFGYFLFFDEKDAAEIMDKNIDSVESLFHVEDSELKKKYMGAPGGTRTWFEAGMTAPKPAYLTAEDQADFRKEFAPSKGGFAPAINWYRAQLHDINAVDEKGLFPSCTNIMSQLLILEAGIPQENYKLQQPTMLLTGNNIITATADFPKQMKPNAPNLEVKNFDAGHWIQLEKPDETNETLGAFFEK</sequence>
<dbReference type="GO" id="GO:0016787">
    <property type="term" value="F:hydrolase activity"/>
    <property type="evidence" value="ECO:0007669"/>
    <property type="project" value="UniProtKB-KW"/>
</dbReference>
<dbReference type="Proteomes" id="UP000315522">
    <property type="component" value="Unassembled WGS sequence"/>
</dbReference>
<evidence type="ECO:0000259" key="3">
    <source>
        <dbReference type="Pfam" id="PF00561"/>
    </source>
</evidence>
<reference evidence="4 5" key="1">
    <citation type="submission" date="2018-05" db="EMBL/GenBank/DDBJ databases">
        <title>Genome sequencing and assembly of the regulated plant pathogen Lachnellula willkommii and related sister species for the development of diagnostic species identification markers.</title>
        <authorList>
            <person name="Giroux E."/>
            <person name="Bilodeau G."/>
        </authorList>
    </citation>
    <scope>NUCLEOTIDE SEQUENCE [LARGE SCALE GENOMIC DNA]</scope>
    <source>
        <strain evidence="4 5">CBS 172.35</strain>
    </source>
</reference>
<comment type="similarity">
    <text evidence="2">Belongs to the AB hydrolase superfamily. Epoxide hydrolase family.</text>
</comment>